<dbReference type="AlphaFoldDB" id="A0A804NZ86"/>
<evidence type="ECO:0007829" key="4">
    <source>
        <dbReference type="PeptideAtlas" id="A0A804NZ86"/>
    </source>
</evidence>
<comment type="subunit">
    <text evidence="1">Homodimer.</text>
</comment>
<reference evidence="2" key="3">
    <citation type="submission" date="2021-05" db="UniProtKB">
        <authorList>
            <consortium name="EnsemblPlants"/>
        </authorList>
    </citation>
    <scope>IDENTIFICATION</scope>
    <source>
        <strain evidence="2">cv. B73</strain>
    </source>
</reference>
<dbReference type="EnsemblPlants" id="Zm00001eb197310_T002">
    <property type="protein sequence ID" value="Zm00001eb197310_P002"/>
    <property type="gene ID" value="Zm00001eb197310"/>
</dbReference>
<dbReference type="Pfam" id="PF03018">
    <property type="entry name" value="Dirigent"/>
    <property type="match status" value="1"/>
</dbReference>
<organism evidence="2 3">
    <name type="scientific">Zea mays</name>
    <name type="common">Maize</name>
    <dbReference type="NCBI Taxonomy" id="4577"/>
    <lineage>
        <taxon>Eukaryota</taxon>
        <taxon>Viridiplantae</taxon>
        <taxon>Streptophyta</taxon>
        <taxon>Embryophyta</taxon>
        <taxon>Tracheophyta</taxon>
        <taxon>Spermatophyta</taxon>
        <taxon>Magnoliopsida</taxon>
        <taxon>Liliopsida</taxon>
        <taxon>Poales</taxon>
        <taxon>Poaceae</taxon>
        <taxon>PACMAD clade</taxon>
        <taxon>Panicoideae</taxon>
        <taxon>Andropogonodae</taxon>
        <taxon>Andropogoneae</taxon>
        <taxon>Tripsacinae</taxon>
        <taxon>Zea</taxon>
    </lineage>
</organism>
<protein>
    <recommendedName>
        <fullName evidence="1">Dirigent protein</fullName>
    </recommendedName>
</protein>
<gene>
    <name evidence="2" type="primary">LOC103654365</name>
</gene>
<keyword evidence="3" id="KW-1185">Reference proteome</keyword>
<dbReference type="InParanoid" id="A0A804NZ86"/>
<name>A0A804NZ86_MAIZE</name>
<dbReference type="PANTHER" id="PTHR21495">
    <property type="entry name" value="NUCLEOPORIN-RELATED"/>
    <property type="match status" value="1"/>
</dbReference>
<dbReference type="Gramene" id="Zm00001eb197310_T002">
    <property type="protein sequence ID" value="Zm00001eb197310_P002"/>
    <property type="gene ID" value="Zm00001eb197310"/>
</dbReference>
<keyword evidence="1" id="KW-0052">Apoplast</keyword>
<sequence>MAPYDSEPLDHSLELHELHYQLILIQHWCGTSKANQVEVASPGGFNKLGNMVANDWDLEDPCQNGKIVAHAKGLHVQASREEASWHASFDIVFEQGSGSIWYRLEGSTLQVMGPNVFKGEWSIVGGTGKLTMARGVIYKKYLTTVDSTSKIDLQIHAFYIPMERKDAGTSGKNVWRW</sequence>
<dbReference type="OrthoDB" id="597458at2759"/>
<evidence type="ECO:0000313" key="2">
    <source>
        <dbReference type="EnsemblPlants" id="Zm00001eb197310_P002"/>
    </source>
</evidence>
<keyword evidence="4" id="KW-1267">Proteomics identification</keyword>
<evidence type="ECO:0000313" key="3">
    <source>
        <dbReference type="Proteomes" id="UP000007305"/>
    </source>
</evidence>
<comment type="similarity">
    <text evidence="1">Belongs to the plant dirigent protein family.</text>
</comment>
<comment type="function">
    <text evidence="1">Dirigent proteins impart stereoselectivity on the phenoxy radical-coupling reaction, yielding optically active lignans from two molecules of coniferyl alcohol in the biosynthesis of lignans, flavonolignans, and alkaloids and thus plays a central role in plant secondary metabolism.</text>
</comment>
<dbReference type="Proteomes" id="UP000007305">
    <property type="component" value="Chromosome 4"/>
</dbReference>
<evidence type="ECO:0000256" key="1">
    <source>
        <dbReference type="RuleBase" id="RU363099"/>
    </source>
</evidence>
<dbReference type="InterPro" id="IPR004265">
    <property type="entry name" value="Dirigent"/>
</dbReference>
<dbReference type="GO" id="GO:0048046">
    <property type="term" value="C:apoplast"/>
    <property type="evidence" value="ECO:0007669"/>
    <property type="project" value="UniProtKB-SubCell"/>
</dbReference>
<comment type="subcellular location">
    <subcellularLocation>
        <location evidence="1">Secreted</location>
        <location evidence="1">Extracellular space</location>
        <location evidence="1">Apoplast</location>
    </subcellularLocation>
</comment>
<reference evidence="2" key="2">
    <citation type="submission" date="2019-07" db="EMBL/GenBank/DDBJ databases">
        <authorList>
            <person name="Seetharam A."/>
            <person name="Woodhouse M."/>
            <person name="Cannon E."/>
        </authorList>
    </citation>
    <scope>NUCLEOTIDE SEQUENCE [LARGE SCALE GENOMIC DNA]</scope>
    <source>
        <strain evidence="2">cv. B73</strain>
    </source>
</reference>
<keyword evidence="1" id="KW-0964">Secreted</keyword>
<reference evidence="3" key="1">
    <citation type="journal article" date="2009" name="Science">
        <title>The B73 maize genome: complexity, diversity, and dynamics.</title>
        <authorList>
            <person name="Schnable P.S."/>
            <person name="Ware D."/>
            <person name="Fulton R.S."/>
            <person name="Stein J.C."/>
            <person name="Wei F."/>
            <person name="Pasternak S."/>
            <person name="Liang C."/>
            <person name="Zhang J."/>
            <person name="Fulton L."/>
            <person name="Graves T.A."/>
            <person name="Minx P."/>
            <person name="Reily A.D."/>
            <person name="Courtney L."/>
            <person name="Kruchowski S.S."/>
            <person name="Tomlinson C."/>
            <person name="Strong C."/>
            <person name="Delehaunty K."/>
            <person name="Fronick C."/>
            <person name="Courtney B."/>
            <person name="Rock S.M."/>
            <person name="Belter E."/>
            <person name="Du F."/>
            <person name="Kim K."/>
            <person name="Abbott R.M."/>
            <person name="Cotton M."/>
            <person name="Levy A."/>
            <person name="Marchetto P."/>
            <person name="Ochoa K."/>
            <person name="Jackson S.M."/>
            <person name="Gillam B."/>
            <person name="Chen W."/>
            <person name="Yan L."/>
            <person name="Higginbotham J."/>
            <person name="Cardenas M."/>
            <person name="Waligorski J."/>
            <person name="Applebaum E."/>
            <person name="Phelps L."/>
            <person name="Falcone J."/>
            <person name="Kanchi K."/>
            <person name="Thane T."/>
            <person name="Scimone A."/>
            <person name="Thane N."/>
            <person name="Henke J."/>
            <person name="Wang T."/>
            <person name="Ruppert J."/>
            <person name="Shah N."/>
            <person name="Rotter K."/>
            <person name="Hodges J."/>
            <person name="Ingenthron E."/>
            <person name="Cordes M."/>
            <person name="Kohlberg S."/>
            <person name="Sgro J."/>
            <person name="Delgado B."/>
            <person name="Mead K."/>
            <person name="Chinwalla A."/>
            <person name="Leonard S."/>
            <person name="Crouse K."/>
            <person name="Collura K."/>
            <person name="Kudrna D."/>
            <person name="Currie J."/>
            <person name="He R."/>
            <person name="Angelova A."/>
            <person name="Rajasekar S."/>
            <person name="Mueller T."/>
            <person name="Lomeli R."/>
            <person name="Scara G."/>
            <person name="Ko A."/>
            <person name="Delaney K."/>
            <person name="Wissotski M."/>
            <person name="Lopez G."/>
            <person name="Campos D."/>
            <person name="Braidotti M."/>
            <person name="Ashley E."/>
            <person name="Golser W."/>
            <person name="Kim H."/>
            <person name="Lee S."/>
            <person name="Lin J."/>
            <person name="Dujmic Z."/>
            <person name="Kim W."/>
            <person name="Talag J."/>
            <person name="Zuccolo A."/>
            <person name="Fan C."/>
            <person name="Sebastian A."/>
            <person name="Kramer M."/>
            <person name="Spiegel L."/>
            <person name="Nascimento L."/>
            <person name="Zutavern T."/>
            <person name="Miller B."/>
            <person name="Ambroise C."/>
            <person name="Muller S."/>
            <person name="Spooner W."/>
            <person name="Narechania A."/>
            <person name="Ren L."/>
            <person name="Wei S."/>
            <person name="Kumari S."/>
            <person name="Faga B."/>
            <person name="Levy M.J."/>
            <person name="McMahan L."/>
            <person name="Van Buren P."/>
            <person name="Vaughn M.W."/>
            <person name="Ying K."/>
            <person name="Yeh C.-T."/>
            <person name="Emrich S.J."/>
            <person name="Jia Y."/>
            <person name="Kalyanaraman A."/>
            <person name="Hsia A.-P."/>
            <person name="Barbazuk W.B."/>
            <person name="Baucom R.S."/>
            <person name="Brutnell T.P."/>
            <person name="Carpita N.C."/>
            <person name="Chaparro C."/>
            <person name="Chia J.-M."/>
            <person name="Deragon J.-M."/>
            <person name="Estill J.C."/>
            <person name="Fu Y."/>
            <person name="Jeddeloh J.A."/>
            <person name="Han Y."/>
            <person name="Lee H."/>
            <person name="Li P."/>
            <person name="Lisch D.R."/>
            <person name="Liu S."/>
            <person name="Liu Z."/>
            <person name="Nagel D.H."/>
            <person name="McCann M.C."/>
            <person name="SanMiguel P."/>
            <person name="Myers A.M."/>
            <person name="Nettleton D."/>
            <person name="Nguyen J."/>
            <person name="Penning B.W."/>
            <person name="Ponnala L."/>
            <person name="Schneider K.L."/>
            <person name="Schwartz D.C."/>
            <person name="Sharma A."/>
            <person name="Soderlund C."/>
            <person name="Springer N.M."/>
            <person name="Sun Q."/>
            <person name="Wang H."/>
            <person name="Waterman M."/>
            <person name="Westerman R."/>
            <person name="Wolfgruber T.K."/>
            <person name="Yang L."/>
            <person name="Yu Y."/>
            <person name="Zhang L."/>
            <person name="Zhou S."/>
            <person name="Zhu Q."/>
            <person name="Bennetzen J.L."/>
            <person name="Dawe R.K."/>
            <person name="Jiang J."/>
            <person name="Jiang N."/>
            <person name="Presting G.G."/>
            <person name="Wessler S.R."/>
            <person name="Aluru S."/>
            <person name="Martienssen R.A."/>
            <person name="Clifton S.W."/>
            <person name="McCombie W.R."/>
            <person name="Wing R.A."/>
            <person name="Wilson R.K."/>
        </authorList>
    </citation>
    <scope>NUCLEOTIDE SEQUENCE [LARGE SCALE GENOMIC DNA]</scope>
    <source>
        <strain evidence="3">cv. B73</strain>
    </source>
</reference>
<proteinExistence type="evidence at protein level"/>
<accession>A0A804NZ86</accession>